<dbReference type="EMBL" id="BMAU01021244">
    <property type="protein sequence ID" value="GFY04301.1"/>
    <property type="molecule type" value="Genomic_DNA"/>
</dbReference>
<dbReference type="Proteomes" id="UP000887159">
    <property type="component" value="Unassembled WGS sequence"/>
</dbReference>
<keyword evidence="2" id="KW-1185">Reference proteome</keyword>
<comment type="caution">
    <text evidence="1">The sequence shown here is derived from an EMBL/GenBank/DDBJ whole genome shotgun (WGS) entry which is preliminary data.</text>
</comment>
<keyword evidence="1" id="KW-0378">Hydrolase</keyword>
<name>A0A8X6S0T6_TRICX</name>
<organism evidence="1 2">
    <name type="scientific">Trichonephila clavipes</name>
    <name type="common">Golden silk orbweaver</name>
    <name type="synonym">Nephila clavipes</name>
    <dbReference type="NCBI Taxonomy" id="2585209"/>
    <lineage>
        <taxon>Eukaryota</taxon>
        <taxon>Metazoa</taxon>
        <taxon>Ecdysozoa</taxon>
        <taxon>Arthropoda</taxon>
        <taxon>Chelicerata</taxon>
        <taxon>Arachnida</taxon>
        <taxon>Araneae</taxon>
        <taxon>Araneomorphae</taxon>
        <taxon>Entelegynae</taxon>
        <taxon>Araneoidea</taxon>
        <taxon>Nephilidae</taxon>
        <taxon>Trichonephila</taxon>
    </lineage>
</organism>
<evidence type="ECO:0000313" key="1">
    <source>
        <dbReference type="EMBL" id="GFY04301.1"/>
    </source>
</evidence>
<dbReference type="GO" id="GO:0004386">
    <property type="term" value="F:helicase activity"/>
    <property type="evidence" value="ECO:0007669"/>
    <property type="project" value="UniProtKB-KW"/>
</dbReference>
<sequence length="251" mass="29583">MHEKSHVIIRLPVHLPNMQPVYFFDDEERQALERAAQRNTMLTAWFELNRTDPEVNRYLYADISKHFVWKNNKWERRVRLGDRIVSRLYSVSPKDIERFHLRMLLFHVPGAKSFEELKTYEGAMMTSFKETSRARNLLEGDGEWRNCLTEACSFQMPSKLRQLFTFICVFCSSSSPLALWEEFKSYLCEDFEFHTSVHQCVDLALHNIADQLHAHNITLMSIGLPKPAISHAYVETDSYNFEAERQEGERL</sequence>
<reference evidence="1" key="1">
    <citation type="submission" date="2020-08" db="EMBL/GenBank/DDBJ databases">
        <title>Multicomponent nature underlies the extraordinary mechanical properties of spider dragline silk.</title>
        <authorList>
            <person name="Kono N."/>
            <person name="Nakamura H."/>
            <person name="Mori M."/>
            <person name="Yoshida Y."/>
            <person name="Ohtoshi R."/>
            <person name="Malay A.D."/>
            <person name="Moran D.A.P."/>
            <person name="Tomita M."/>
            <person name="Numata K."/>
            <person name="Arakawa K."/>
        </authorList>
    </citation>
    <scope>NUCLEOTIDE SEQUENCE</scope>
</reference>
<proteinExistence type="predicted"/>
<dbReference type="AlphaFoldDB" id="A0A8X6S0T6"/>
<evidence type="ECO:0000313" key="2">
    <source>
        <dbReference type="Proteomes" id="UP000887159"/>
    </source>
</evidence>
<gene>
    <name evidence="1" type="primary">AVEN_170934_1</name>
    <name evidence="1" type="ORF">TNCV_4413891</name>
</gene>
<keyword evidence="1" id="KW-0547">Nucleotide-binding</keyword>
<accession>A0A8X6S0T6</accession>
<keyword evidence="1" id="KW-0067">ATP-binding</keyword>
<keyword evidence="1" id="KW-0347">Helicase</keyword>
<protein>
    <submittedName>
        <fullName evidence="1">ATP-dependent DNA helicase</fullName>
    </submittedName>
</protein>
<dbReference type="PANTHER" id="PTHR10492">
    <property type="match status" value="1"/>
</dbReference>
<dbReference type="PANTHER" id="PTHR10492:SF57">
    <property type="entry name" value="ATP-DEPENDENT DNA HELICASE"/>
    <property type="match status" value="1"/>
</dbReference>